<feature type="region of interest" description="Disordered" evidence="1">
    <location>
        <begin position="367"/>
        <end position="411"/>
    </location>
</feature>
<protein>
    <submittedName>
        <fullName evidence="2">Uncharacterized protein</fullName>
    </submittedName>
</protein>
<feature type="region of interest" description="Disordered" evidence="1">
    <location>
        <begin position="237"/>
        <end position="286"/>
    </location>
</feature>
<feature type="compositionally biased region" description="Basic and acidic residues" evidence="1">
    <location>
        <begin position="239"/>
        <end position="251"/>
    </location>
</feature>
<sequence>MQHGFQATRSSQLEGDFGDNPFVCSAMTGSQQPNGELFSRGHTSSSFDTVLPDVPSSLSSPFIGRTGMIFGMSGNISNMAKSTPSTPFGPSHKNGHGGQVLVSDVTAAPPPPVLRREDYPAVTYWTEDDWNARQAKGTTLLRGKSDYSTAAKCNYVQMADGQSPTDAEWKGMHGAARAAFNGLETAPDSWMANSSTTQQTTVYHTLIKNFPHLGYCNGYWKVEKYVINQYPLWRKARKDKSEAENSQERKSTVPVDATNRAQAVATRKRASEGTSESERDTRKRTRATLLRCGMTAPAVALTVINTTEATADAIETIASQAALVPPTTADVDVGADVATIVPPTIPDLDAVERTGSVSAPALEDIASADSDGHEPLPPTPSSEGQTVPAVTVSPTPALQRSPKRKSQVFQPGPKLTAWNICGRAWKEGRPDGTTAEFTKHWKDMPKAEKKGYEDEAKRLAKTNVQHDDDNIHLIYSHIVDYMQL</sequence>
<evidence type="ECO:0000313" key="3">
    <source>
        <dbReference type="Proteomes" id="UP000186601"/>
    </source>
</evidence>
<dbReference type="Proteomes" id="UP000186601">
    <property type="component" value="Unassembled WGS sequence"/>
</dbReference>
<evidence type="ECO:0000256" key="1">
    <source>
        <dbReference type="SAM" id="MobiDB-lite"/>
    </source>
</evidence>
<keyword evidence="3" id="KW-1185">Reference proteome</keyword>
<evidence type="ECO:0000313" key="2">
    <source>
        <dbReference type="EMBL" id="PSS37918.1"/>
    </source>
</evidence>
<dbReference type="EMBL" id="MLYV02000018">
    <property type="protein sequence ID" value="PSS37918.1"/>
    <property type="molecule type" value="Genomic_DNA"/>
</dbReference>
<dbReference type="AlphaFoldDB" id="A0A2R6S6K6"/>
<name>A0A2R6S6K6_9APHY</name>
<comment type="caution">
    <text evidence="2">The sequence shown here is derived from an EMBL/GenBank/DDBJ whole genome shotgun (WGS) entry which is preliminary data.</text>
</comment>
<gene>
    <name evidence="2" type="ORF">PHLCEN_2v233</name>
</gene>
<organism evidence="2 3">
    <name type="scientific">Hermanssonia centrifuga</name>
    <dbReference type="NCBI Taxonomy" id="98765"/>
    <lineage>
        <taxon>Eukaryota</taxon>
        <taxon>Fungi</taxon>
        <taxon>Dikarya</taxon>
        <taxon>Basidiomycota</taxon>
        <taxon>Agaricomycotina</taxon>
        <taxon>Agaricomycetes</taxon>
        <taxon>Polyporales</taxon>
        <taxon>Meruliaceae</taxon>
        <taxon>Hermanssonia</taxon>
    </lineage>
</organism>
<dbReference type="OrthoDB" id="3235325at2759"/>
<reference evidence="2 3" key="1">
    <citation type="submission" date="2018-02" db="EMBL/GenBank/DDBJ databases">
        <title>Genome sequence of the basidiomycete white-rot fungus Phlebia centrifuga.</title>
        <authorList>
            <person name="Granchi Z."/>
            <person name="Peng M."/>
            <person name="de Vries R.P."/>
            <person name="Hilden K."/>
            <person name="Makela M.R."/>
            <person name="Grigoriev I."/>
            <person name="Riley R."/>
        </authorList>
    </citation>
    <scope>NUCLEOTIDE SEQUENCE [LARGE SCALE GENOMIC DNA]</scope>
    <source>
        <strain evidence="2 3">FBCC195</strain>
    </source>
</reference>
<accession>A0A2R6S6K6</accession>
<proteinExistence type="predicted"/>